<dbReference type="Proteomes" id="UP000297245">
    <property type="component" value="Unassembled WGS sequence"/>
</dbReference>
<keyword evidence="9" id="KW-0156">Chromatin regulator</keyword>
<feature type="compositionally biased region" description="Polar residues" evidence="10">
    <location>
        <begin position="62"/>
        <end position="77"/>
    </location>
</feature>
<comment type="subunit">
    <text evidence="9">Component of an histone acetyltransferase complex. Interacts with H3K4me3 and to a lesser extent with H3K4me2.</text>
</comment>
<evidence type="ECO:0000256" key="10">
    <source>
        <dbReference type="SAM" id="MobiDB-lite"/>
    </source>
</evidence>
<feature type="binding site" evidence="7">
    <location>
        <position position="349"/>
    </location>
    <ligand>
        <name>Zn(2+)</name>
        <dbReference type="ChEBI" id="CHEBI:29105"/>
        <label>2</label>
    </ligand>
</feature>
<name>A0A4S8MR09_DENBC</name>
<feature type="binding site" evidence="7">
    <location>
        <position position="330"/>
    </location>
    <ligand>
        <name>Zn(2+)</name>
        <dbReference type="ChEBI" id="CHEBI:29105"/>
        <label>1</label>
    </ligand>
</feature>
<feature type="binding site" evidence="7">
    <location>
        <position position="318"/>
    </location>
    <ligand>
        <name>Zn(2+)</name>
        <dbReference type="ChEBI" id="CHEBI:29105"/>
        <label>2</label>
    </ligand>
</feature>
<keyword evidence="13" id="KW-1185">Reference proteome</keyword>
<feature type="domain" description="PHD-type" evidence="11">
    <location>
        <begin position="302"/>
        <end position="352"/>
    </location>
</feature>
<dbReference type="Gene3D" id="6.10.140.1740">
    <property type="match status" value="1"/>
</dbReference>
<evidence type="ECO:0000256" key="7">
    <source>
        <dbReference type="PIRSR" id="PIRSR628651-51"/>
    </source>
</evidence>
<feature type="compositionally biased region" description="Low complexity" evidence="10">
    <location>
        <begin position="231"/>
        <end position="255"/>
    </location>
</feature>
<dbReference type="GO" id="GO:0000785">
    <property type="term" value="C:chromatin"/>
    <property type="evidence" value="ECO:0007669"/>
    <property type="project" value="UniProtKB-ARBA"/>
</dbReference>
<dbReference type="GO" id="GO:0006325">
    <property type="term" value="P:chromatin organization"/>
    <property type="evidence" value="ECO:0007669"/>
    <property type="project" value="UniProtKB-KW"/>
</dbReference>
<dbReference type="InterPro" id="IPR019787">
    <property type="entry name" value="Znf_PHD-finger"/>
</dbReference>
<evidence type="ECO:0000256" key="9">
    <source>
        <dbReference type="RuleBase" id="RU361213"/>
    </source>
</evidence>
<evidence type="ECO:0000256" key="6">
    <source>
        <dbReference type="ARBA" id="ARBA00023242"/>
    </source>
</evidence>
<organism evidence="12 13">
    <name type="scientific">Dendrothele bispora (strain CBS 962.96)</name>
    <dbReference type="NCBI Taxonomy" id="1314807"/>
    <lineage>
        <taxon>Eukaryota</taxon>
        <taxon>Fungi</taxon>
        <taxon>Dikarya</taxon>
        <taxon>Basidiomycota</taxon>
        <taxon>Agaricomycotina</taxon>
        <taxon>Agaricomycetes</taxon>
        <taxon>Agaricomycetidae</taxon>
        <taxon>Agaricales</taxon>
        <taxon>Agaricales incertae sedis</taxon>
        <taxon>Dendrothele</taxon>
    </lineage>
</organism>
<dbReference type="InterPro" id="IPR011011">
    <property type="entry name" value="Znf_FYVE_PHD"/>
</dbReference>
<dbReference type="PANTHER" id="PTHR10333">
    <property type="entry name" value="INHIBITOR OF GROWTH PROTEIN"/>
    <property type="match status" value="1"/>
</dbReference>
<evidence type="ECO:0000256" key="2">
    <source>
        <dbReference type="ARBA" id="ARBA00010210"/>
    </source>
</evidence>
<dbReference type="SMART" id="SM00249">
    <property type="entry name" value="PHD"/>
    <property type="match status" value="1"/>
</dbReference>
<keyword evidence="3 7" id="KW-0479">Metal-binding</keyword>
<dbReference type="InterPro" id="IPR001965">
    <property type="entry name" value="Znf_PHD"/>
</dbReference>
<evidence type="ECO:0000259" key="11">
    <source>
        <dbReference type="PROSITE" id="PS50016"/>
    </source>
</evidence>
<dbReference type="Pfam" id="PF12998">
    <property type="entry name" value="ING"/>
    <property type="match status" value="1"/>
</dbReference>
<comment type="subcellular location">
    <subcellularLocation>
        <location evidence="1 9">Nucleus</location>
    </subcellularLocation>
</comment>
<evidence type="ECO:0000313" key="12">
    <source>
        <dbReference type="EMBL" id="THV05518.1"/>
    </source>
</evidence>
<accession>A0A4S8MR09</accession>
<feature type="binding site" evidence="7">
    <location>
        <position position="333"/>
    </location>
    <ligand>
        <name>Zn(2+)</name>
        <dbReference type="ChEBI" id="CHEBI:29105"/>
        <label>1</label>
    </ligand>
</feature>
<feature type="region of interest" description="Disordered" evidence="10">
    <location>
        <begin position="205"/>
        <end position="279"/>
    </location>
</feature>
<feature type="binding site" evidence="7">
    <location>
        <position position="307"/>
    </location>
    <ligand>
        <name>Zn(2+)</name>
        <dbReference type="ChEBI" id="CHEBI:29105"/>
        <label>1</label>
    </ligand>
</feature>
<dbReference type="PROSITE" id="PS50016">
    <property type="entry name" value="ZF_PHD_2"/>
    <property type="match status" value="1"/>
</dbReference>
<keyword evidence="4 8" id="KW-0863">Zinc-finger</keyword>
<feature type="region of interest" description="Disordered" evidence="10">
    <location>
        <begin position="138"/>
        <end position="161"/>
    </location>
</feature>
<comment type="similarity">
    <text evidence="2 9">Belongs to the ING family.</text>
</comment>
<feature type="binding site" evidence="7">
    <location>
        <position position="324"/>
    </location>
    <ligand>
        <name>Zn(2+)</name>
        <dbReference type="ChEBI" id="CHEBI:29105"/>
        <label>2</label>
    </ligand>
</feature>
<feature type="binding site" evidence="7">
    <location>
        <position position="305"/>
    </location>
    <ligand>
        <name>Zn(2+)</name>
        <dbReference type="ChEBI" id="CHEBI:29105"/>
        <label>1</label>
    </ligand>
</feature>
<evidence type="ECO:0000313" key="13">
    <source>
        <dbReference type="Proteomes" id="UP000297245"/>
    </source>
</evidence>
<dbReference type="InterPro" id="IPR024610">
    <property type="entry name" value="ING_N_histone-binding"/>
</dbReference>
<evidence type="ECO:0000256" key="3">
    <source>
        <dbReference type="ARBA" id="ARBA00022723"/>
    </source>
</evidence>
<feature type="binding site" evidence="7">
    <location>
        <position position="346"/>
    </location>
    <ligand>
        <name>Zn(2+)</name>
        <dbReference type="ChEBI" id="CHEBI:29105"/>
        <label>2</label>
    </ligand>
</feature>
<dbReference type="SMART" id="SM01408">
    <property type="entry name" value="ING"/>
    <property type="match status" value="1"/>
</dbReference>
<dbReference type="GO" id="GO:0005634">
    <property type="term" value="C:nucleus"/>
    <property type="evidence" value="ECO:0007669"/>
    <property type="project" value="UniProtKB-SubCell"/>
</dbReference>
<dbReference type="InterPro" id="IPR013083">
    <property type="entry name" value="Znf_RING/FYVE/PHD"/>
</dbReference>
<sequence length="370" mass="40337">MNSIQNFEEAANLATEFIYSIENMPHEVRYFLEEIKYKDIRAQELQKQIDSDSARWIRHTLQASASSNPESTPSTKKSTAHLPARIQHSYNEIEKLSNEKILLSQRILDLIYRTCARLDVDLKKVRTLQGETVIESLSERDSVTPAPSINTSSAAVGSTGQEVVSSISDNLRHALNTSIPVSEPNHQPSLAAAAAAPATATASVASVASAPPATKKRRTTTGAVAVPSIKVPPVQSRSVSPAAASSAATKSVQSSNHGRSRLARQVHPSPTKAAKPAKAVIPAVEEPPIKSEEVEDMEEDERLYCFCQEPSHGNMIGCENEESCPYEWFHLGCVGLVEAPSDAWYCPLCRDKREDSKPNAANKTKKGRKK</sequence>
<reference evidence="12 13" key="1">
    <citation type="journal article" date="2019" name="Nat. Ecol. Evol.">
        <title>Megaphylogeny resolves global patterns of mushroom evolution.</title>
        <authorList>
            <person name="Varga T."/>
            <person name="Krizsan K."/>
            <person name="Foldi C."/>
            <person name="Dima B."/>
            <person name="Sanchez-Garcia M."/>
            <person name="Sanchez-Ramirez S."/>
            <person name="Szollosi G.J."/>
            <person name="Szarkandi J.G."/>
            <person name="Papp V."/>
            <person name="Albert L."/>
            <person name="Andreopoulos W."/>
            <person name="Angelini C."/>
            <person name="Antonin V."/>
            <person name="Barry K.W."/>
            <person name="Bougher N.L."/>
            <person name="Buchanan P."/>
            <person name="Buyck B."/>
            <person name="Bense V."/>
            <person name="Catcheside P."/>
            <person name="Chovatia M."/>
            <person name="Cooper J."/>
            <person name="Damon W."/>
            <person name="Desjardin D."/>
            <person name="Finy P."/>
            <person name="Geml J."/>
            <person name="Haridas S."/>
            <person name="Hughes K."/>
            <person name="Justo A."/>
            <person name="Karasinski D."/>
            <person name="Kautmanova I."/>
            <person name="Kiss B."/>
            <person name="Kocsube S."/>
            <person name="Kotiranta H."/>
            <person name="LaButti K.M."/>
            <person name="Lechner B.E."/>
            <person name="Liimatainen K."/>
            <person name="Lipzen A."/>
            <person name="Lukacs Z."/>
            <person name="Mihaltcheva S."/>
            <person name="Morgado L.N."/>
            <person name="Niskanen T."/>
            <person name="Noordeloos M.E."/>
            <person name="Ohm R.A."/>
            <person name="Ortiz-Santana B."/>
            <person name="Ovrebo C."/>
            <person name="Racz N."/>
            <person name="Riley R."/>
            <person name="Savchenko A."/>
            <person name="Shiryaev A."/>
            <person name="Soop K."/>
            <person name="Spirin V."/>
            <person name="Szebenyi C."/>
            <person name="Tomsovsky M."/>
            <person name="Tulloss R.E."/>
            <person name="Uehling J."/>
            <person name="Grigoriev I.V."/>
            <person name="Vagvolgyi C."/>
            <person name="Papp T."/>
            <person name="Martin F.M."/>
            <person name="Miettinen O."/>
            <person name="Hibbett D.S."/>
            <person name="Nagy L.G."/>
        </authorList>
    </citation>
    <scope>NUCLEOTIDE SEQUENCE [LARGE SCALE GENOMIC DNA]</scope>
    <source>
        <strain evidence="12 13">CBS 962.96</strain>
    </source>
</reference>
<keyword evidence="5 7" id="KW-0862">Zinc</keyword>
<feature type="compositionally biased region" description="Polar residues" evidence="10">
    <location>
        <begin position="145"/>
        <end position="161"/>
    </location>
</feature>
<evidence type="ECO:0000256" key="8">
    <source>
        <dbReference type="PROSITE-ProRule" id="PRU00146"/>
    </source>
</evidence>
<gene>
    <name evidence="12" type="ORF">K435DRAFT_826404</name>
</gene>
<evidence type="ECO:0000256" key="5">
    <source>
        <dbReference type="ARBA" id="ARBA00022833"/>
    </source>
</evidence>
<comment type="domain">
    <text evidence="9">The PHD-type zinc finger mediates the binding to H3K4me3.</text>
</comment>
<dbReference type="SUPFAM" id="SSF57903">
    <property type="entry name" value="FYVE/PHD zinc finger"/>
    <property type="match status" value="1"/>
</dbReference>
<dbReference type="InterPro" id="IPR028651">
    <property type="entry name" value="ING_fam"/>
</dbReference>
<dbReference type="EMBL" id="ML179049">
    <property type="protein sequence ID" value="THV05518.1"/>
    <property type="molecule type" value="Genomic_DNA"/>
</dbReference>
<dbReference type="GO" id="GO:0008270">
    <property type="term" value="F:zinc ion binding"/>
    <property type="evidence" value="ECO:0007669"/>
    <property type="project" value="UniProtKB-KW"/>
</dbReference>
<evidence type="ECO:0000256" key="1">
    <source>
        <dbReference type="ARBA" id="ARBA00004123"/>
    </source>
</evidence>
<dbReference type="Gene3D" id="3.30.40.10">
    <property type="entry name" value="Zinc/RING finger domain, C3HC4 (zinc finger)"/>
    <property type="match status" value="1"/>
</dbReference>
<dbReference type="OrthoDB" id="5411773at2759"/>
<dbReference type="AlphaFoldDB" id="A0A4S8MR09"/>
<dbReference type="CDD" id="cd15505">
    <property type="entry name" value="PHD_ING"/>
    <property type="match status" value="1"/>
</dbReference>
<feature type="region of interest" description="Disordered" evidence="10">
    <location>
        <begin position="62"/>
        <end position="81"/>
    </location>
</feature>
<keyword evidence="6 9" id="KW-0539">Nucleus</keyword>
<protein>
    <recommendedName>
        <fullName evidence="9">Chromatin modification-related protein</fullName>
    </recommendedName>
</protein>
<evidence type="ECO:0000256" key="4">
    <source>
        <dbReference type="ARBA" id="ARBA00022771"/>
    </source>
</evidence>
<dbReference type="CDD" id="cd16858">
    <property type="entry name" value="ING_ING3_Yng2p"/>
    <property type="match status" value="1"/>
</dbReference>
<comment type="function">
    <text evidence="9">Component of an histone acetyltransferase complex.</text>
</comment>
<proteinExistence type="inferred from homology"/>